<accession>H1YX11</accession>
<dbReference type="Gene3D" id="3.40.50.300">
    <property type="entry name" value="P-loop containing nucleotide triphosphate hydrolases"/>
    <property type="match status" value="1"/>
</dbReference>
<evidence type="ECO:0000256" key="10">
    <source>
        <dbReference type="ARBA" id="ARBA00031382"/>
    </source>
</evidence>
<dbReference type="EMBL" id="CM001436">
    <property type="protein sequence ID" value="EHQ34934.1"/>
    <property type="molecule type" value="Genomic_DNA"/>
</dbReference>
<evidence type="ECO:0000256" key="2">
    <source>
        <dbReference type="ARBA" id="ARBA00009719"/>
    </source>
</evidence>
<gene>
    <name evidence="13" type="ORF">Metlim_0812</name>
</gene>
<keyword evidence="4" id="KW-0602">Photosynthesis</keyword>
<dbReference type="GO" id="GO:0019253">
    <property type="term" value="P:reductive pentose-phosphate cycle"/>
    <property type="evidence" value="ECO:0007669"/>
    <property type="project" value="UniProtKB-KW"/>
</dbReference>
<keyword evidence="7" id="KW-0547">Nucleotide-binding</keyword>
<keyword evidence="14" id="KW-1185">Reference proteome</keyword>
<keyword evidence="8 13" id="KW-0418">Kinase</keyword>
<evidence type="ECO:0000256" key="1">
    <source>
        <dbReference type="ARBA" id="ARBA00005215"/>
    </source>
</evidence>
<dbReference type="Proteomes" id="UP000005741">
    <property type="component" value="Chromosome"/>
</dbReference>
<keyword evidence="6" id="KW-0808">Transferase</keyword>
<proteinExistence type="inferred from homology"/>
<keyword evidence="9" id="KW-0067">ATP-binding</keyword>
<dbReference type="PANTHER" id="PTHR10285">
    <property type="entry name" value="URIDINE KINASE"/>
    <property type="match status" value="1"/>
</dbReference>
<sequence>MSCIDEYLSESGKCRNRFSGDDEYCFSSSGKGINLKKIIENSGLIFVIGVSGDSGSGKTTFTDAIREIFGPSFVSTITLDDYHILDREERKEKNITPLHPDANNFSLLEEHLSDLKSGKEILKPVYNHKTGKFDEPVPFSSSKILIMEGLHAFATPKLKSLTDFSIYVNPETNVKYEWKIKRDVNARGYDKEDVLSELEARRKDYENFVLPQSESADALIEISDSSFDSPSLKDRGVYKITLYQKRLDKTVKNICLNFDLFAINSLADRNFRFDFRVTERGGEKIGALSLDGEFQYDVIRCLELNIEEQTGVSPVSLFEGRDYVTATEMIQLLLSWRIINRRIQMES</sequence>
<dbReference type="EC" id="2.7.1.19" evidence="3"/>
<evidence type="ECO:0000256" key="8">
    <source>
        <dbReference type="ARBA" id="ARBA00022777"/>
    </source>
</evidence>
<comment type="pathway">
    <text evidence="1">Carbohydrate biosynthesis; Calvin cycle.</text>
</comment>
<evidence type="ECO:0000313" key="13">
    <source>
        <dbReference type="EMBL" id="EHQ34934.1"/>
    </source>
</evidence>
<evidence type="ECO:0000256" key="4">
    <source>
        <dbReference type="ARBA" id="ARBA00022531"/>
    </source>
</evidence>
<evidence type="ECO:0000256" key="7">
    <source>
        <dbReference type="ARBA" id="ARBA00022741"/>
    </source>
</evidence>
<dbReference type="OrthoDB" id="51389at2157"/>
<comment type="catalytic activity">
    <reaction evidence="11">
        <text>D-ribulose 5-phosphate + ATP = D-ribulose 1,5-bisphosphate + ADP + H(+)</text>
        <dbReference type="Rhea" id="RHEA:19365"/>
        <dbReference type="ChEBI" id="CHEBI:15378"/>
        <dbReference type="ChEBI" id="CHEBI:30616"/>
        <dbReference type="ChEBI" id="CHEBI:57870"/>
        <dbReference type="ChEBI" id="CHEBI:58121"/>
        <dbReference type="ChEBI" id="CHEBI:456216"/>
        <dbReference type="EC" id="2.7.1.19"/>
    </reaction>
</comment>
<dbReference type="InterPro" id="IPR027417">
    <property type="entry name" value="P-loop_NTPase"/>
</dbReference>
<organism evidence="13 14">
    <name type="scientific">Methanoplanus limicola DSM 2279</name>
    <dbReference type="NCBI Taxonomy" id="937775"/>
    <lineage>
        <taxon>Archaea</taxon>
        <taxon>Methanobacteriati</taxon>
        <taxon>Methanobacteriota</taxon>
        <taxon>Stenosarchaea group</taxon>
        <taxon>Methanomicrobia</taxon>
        <taxon>Methanomicrobiales</taxon>
        <taxon>Methanomicrobiaceae</taxon>
        <taxon>Methanoplanus</taxon>
    </lineage>
</organism>
<dbReference type="NCBIfam" id="NF005655">
    <property type="entry name" value="PRK07429.1"/>
    <property type="match status" value="1"/>
</dbReference>
<evidence type="ECO:0000259" key="12">
    <source>
        <dbReference type="Pfam" id="PF00485"/>
    </source>
</evidence>
<evidence type="ECO:0000313" key="14">
    <source>
        <dbReference type="Proteomes" id="UP000005741"/>
    </source>
</evidence>
<evidence type="ECO:0000256" key="3">
    <source>
        <dbReference type="ARBA" id="ARBA00012042"/>
    </source>
</evidence>
<keyword evidence="5" id="KW-0113">Calvin cycle</keyword>
<dbReference type="InterPro" id="IPR006083">
    <property type="entry name" value="PRK/URK"/>
</dbReference>
<protein>
    <recommendedName>
        <fullName evidence="3">phosphoribulokinase</fullName>
        <ecNumber evidence="3">2.7.1.19</ecNumber>
    </recommendedName>
    <alternativeName>
        <fullName evidence="10">Phosphopentokinase</fullName>
    </alternativeName>
</protein>
<dbReference type="SUPFAM" id="SSF52540">
    <property type="entry name" value="P-loop containing nucleoside triphosphate hydrolases"/>
    <property type="match status" value="1"/>
</dbReference>
<dbReference type="InParanoid" id="H1YX11"/>
<dbReference type="RefSeq" id="WP_004076648.1">
    <property type="nucleotide sequence ID" value="NZ_CM001436.1"/>
</dbReference>
<dbReference type="Pfam" id="PF00485">
    <property type="entry name" value="PRK"/>
    <property type="match status" value="1"/>
</dbReference>
<reference evidence="13 14" key="1">
    <citation type="submission" date="2011-10" db="EMBL/GenBank/DDBJ databases">
        <title>The Improved High-Quality Draft genome of Methanoplanus limicola DSM 2279.</title>
        <authorList>
            <consortium name="US DOE Joint Genome Institute (JGI-PGF)"/>
            <person name="Lucas S."/>
            <person name="Copeland A."/>
            <person name="Lapidus A."/>
            <person name="Glavina del Rio T."/>
            <person name="Dalin E."/>
            <person name="Tice H."/>
            <person name="Bruce D."/>
            <person name="Goodwin L."/>
            <person name="Pitluck S."/>
            <person name="Peters L."/>
            <person name="Mikhailova N."/>
            <person name="Lu M."/>
            <person name="Kyrpides N."/>
            <person name="Mavromatis K."/>
            <person name="Ivanova N."/>
            <person name="Markowitz V."/>
            <person name="Cheng J.-F."/>
            <person name="Hugenholtz P."/>
            <person name="Woyke T."/>
            <person name="Wu D."/>
            <person name="Wirth R."/>
            <person name="Brambilla E.-M."/>
            <person name="Klenk H.-P."/>
            <person name="Eisen J.A."/>
        </authorList>
    </citation>
    <scope>NUCLEOTIDE SEQUENCE [LARGE SCALE GENOMIC DNA]</scope>
    <source>
        <strain evidence="13 14">DSM 2279</strain>
    </source>
</reference>
<evidence type="ECO:0000256" key="9">
    <source>
        <dbReference type="ARBA" id="ARBA00022840"/>
    </source>
</evidence>
<dbReference type="InterPro" id="IPR006082">
    <property type="entry name" value="PRK"/>
</dbReference>
<evidence type="ECO:0000256" key="11">
    <source>
        <dbReference type="ARBA" id="ARBA00047663"/>
    </source>
</evidence>
<dbReference type="AlphaFoldDB" id="H1YX11"/>
<dbReference type="STRING" id="937775.Metlim_0812"/>
<dbReference type="GO" id="GO:0008974">
    <property type="term" value="F:phosphoribulokinase activity"/>
    <property type="evidence" value="ECO:0007669"/>
    <property type="project" value="UniProtKB-EC"/>
</dbReference>
<evidence type="ECO:0000256" key="6">
    <source>
        <dbReference type="ARBA" id="ARBA00022679"/>
    </source>
</evidence>
<feature type="domain" description="Phosphoribulokinase/uridine kinase" evidence="12">
    <location>
        <begin position="47"/>
        <end position="221"/>
    </location>
</feature>
<dbReference type="GO" id="GO:0005524">
    <property type="term" value="F:ATP binding"/>
    <property type="evidence" value="ECO:0007669"/>
    <property type="project" value="UniProtKB-KW"/>
</dbReference>
<comment type="similarity">
    <text evidence="2">Belongs to the phosphoribulokinase family.</text>
</comment>
<dbReference type="HOGENOM" id="CLU_033590_0_0_2"/>
<evidence type="ECO:0000256" key="5">
    <source>
        <dbReference type="ARBA" id="ARBA00022567"/>
    </source>
</evidence>
<name>H1YX11_9EURY</name>
<dbReference type="PRINTS" id="PR00478">
    <property type="entry name" value="PHRIBLKINASE"/>
</dbReference>